<dbReference type="PANTHER" id="PTHR33395:SF22">
    <property type="entry name" value="REVERSE TRANSCRIPTASE DOMAIN-CONTAINING PROTEIN"/>
    <property type="match status" value="1"/>
</dbReference>
<gene>
    <name evidence="1" type="ORF">MCOR_50218</name>
</gene>
<evidence type="ECO:0008006" key="3">
    <source>
        <dbReference type="Google" id="ProtNLM"/>
    </source>
</evidence>
<evidence type="ECO:0000313" key="2">
    <source>
        <dbReference type="Proteomes" id="UP000507470"/>
    </source>
</evidence>
<evidence type="ECO:0000313" key="1">
    <source>
        <dbReference type="EMBL" id="CAC5417730.1"/>
    </source>
</evidence>
<accession>A0A6J8EB98</accession>
<protein>
    <recommendedName>
        <fullName evidence="3">Reverse transcriptase domain-containing protein</fullName>
    </recommendedName>
</protein>
<proteinExistence type="predicted"/>
<dbReference type="PANTHER" id="PTHR33395">
    <property type="entry name" value="TRANSCRIPTASE, PUTATIVE-RELATED-RELATED"/>
    <property type="match status" value="1"/>
</dbReference>
<name>A0A6J8EB98_MYTCO</name>
<dbReference type="OrthoDB" id="6243574at2759"/>
<dbReference type="Proteomes" id="UP000507470">
    <property type="component" value="Unassembled WGS sequence"/>
</dbReference>
<sequence>MTQQEVSENILEANTRFHCPVKGILNLHKPQYTKFKRKVWDFEKGDYDRYCEELRQVDWDTLLDTNLNNAVSIVTQNILDGANKYIPNSHVDSIRNWWKKLAGLPSKSSGYPPFLSNETYLDDNKDKAHAFNRYFCDQASVDESFTNIPELNLDDVIHTLDNIIITQEEVYDQLLLLDLSKATGSDSISPRFLKYAARELIYPLALLFNNLLQLCIYPYDWKLANVKPVYKIGSQEILSNYRPSSLLSIIGKTMKNICFKIFI</sequence>
<organism evidence="1 2">
    <name type="scientific">Mytilus coruscus</name>
    <name type="common">Sea mussel</name>
    <dbReference type="NCBI Taxonomy" id="42192"/>
    <lineage>
        <taxon>Eukaryota</taxon>
        <taxon>Metazoa</taxon>
        <taxon>Spiralia</taxon>
        <taxon>Lophotrochozoa</taxon>
        <taxon>Mollusca</taxon>
        <taxon>Bivalvia</taxon>
        <taxon>Autobranchia</taxon>
        <taxon>Pteriomorphia</taxon>
        <taxon>Mytilida</taxon>
        <taxon>Mytiloidea</taxon>
        <taxon>Mytilidae</taxon>
        <taxon>Mytilinae</taxon>
        <taxon>Mytilus</taxon>
    </lineage>
</organism>
<reference evidence="1 2" key="1">
    <citation type="submission" date="2020-06" db="EMBL/GenBank/DDBJ databases">
        <authorList>
            <person name="Li R."/>
            <person name="Bekaert M."/>
        </authorList>
    </citation>
    <scope>NUCLEOTIDE SEQUENCE [LARGE SCALE GENOMIC DNA]</scope>
    <source>
        <strain evidence="2">wild</strain>
    </source>
</reference>
<dbReference type="AlphaFoldDB" id="A0A6J8EB98"/>
<dbReference type="EMBL" id="CACVKT020008797">
    <property type="protein sequence ID" value="CAC5417730.1"/>
    <property type="molecule type" value="Genomic_DNA"/>
</dbReference>
<keyword evidence="2" id="KW-1185">Reference proteome</keyword>